<protein>
    <recommendedName>
        <fullName evidence="3">DUF1365 domain-containing protein</fullName>
    </recommendedName>
</protein>
<sequence>MTQRTVAAPNADLQRSQVRSRVYRGTLRHRRFTPCRHEFAYQVWMAWLDLDELPALFDGVPGFSARRPALARFRREDYLAPADIPLKDAVRQRLTDELGDAPDGRICVLTQLRVLGAVFNPVTLYYAFDRDDRLAAILGEVTNMPWRERTGYAAAVDPSRHSHAARFAKAMHVSPFNPMAMTYRWRFNTPGERLMMHMENWAADEQGIERRHFDATLTLTGAPATRRALTGTLARQPWMSLKTLAGIHLQALNLWRKRAPIYDHPGPHNDSKNHRETPR</sequence>
<dbReference type="RefSeq" id="WP_079552810.1">
    <property type="nucleotide sequence ID" value="NZ_LT670847.1"/>
</dbReference>
<organism evidence="1 2">
    <name type="scientific">Vreelandella subglaciescola</name>
    <dbReference type="NCBI Taxonomy" id="29571"/>
    <lineage>
        <taxon>Bacteria</taxon>
        <taxon>Pseudomonadati</taxon>
        <taxon>Pseudomonadota</taxon>
        <taxon>Gammaproteobacteria</taxon>
        <taxon>Oceanospirillales</taxon>
        <taxon>Halomonadaceae</taxon>
        <taxon>Vreelandella</taxon>
    </lineage>
</organism>
<dbReference type="PANTHER" id="PTHR33973">
    <property type="entry name" value="OS07G0153300 PROTEIN"/>
    <property type="match status" value="1"/>
</dbReference>
<dbReference type="Proteomes" id="UP000190911">
    <property type="component" value="Chromosome I"/>
</dbReference>
<dbReference type="OrthoDB" id="9778801at2"/>
<dbReference type="Pfam" id="PF07103">
    <property type="entry name" value="DUF1365"/>
    <property type="match status" value="1"/>
</dbReference>
<keyword evidence="2" id="KW-1185">Reference proteome</keyword>
<proteinExistence type="predicted"/>
<dbReference type="EMBL" id="LT670847">
    <property type="protein sequence ID" value="SHM18422.1"/>
    <property type="molecule type" value="Genomic_DNA"/>
</dbReference>
<dbReference type="InParanoid" id="A0A1M7GPY4"/>
<dbReference type="AlphaFoldDB" id="A0A1M7GPY4"/>
<name>A0A1M7GPY4_9GAMM</name>
<dbReference type="STRING" id="29571.SAMN05878437_1661"/>
<evidence type="ECO:0000313" key="2">
    <source>
        <dbReference type="Proteomes" id="UP000190911"/>
    </source>
</evidence>
<reference evidence="1 2" key="1">
    <citation type="submission" date="2016-11" db="EMBL/GenBank/DDBJ databases">
        <authorList>
            <person name="Jaros S."/>
            <person name="Januszkiewicz K."/>
            <person name="Wedrychowicz H."/>
        </authorList>
    </citation>
    <scope>NUCLEOTIDE SEQUENCE [LARGE SCALE GENOMIC DNA]</scope>
    <source>
        <strain evidence="1 2">ACAM 12</strain>
    </source>
</reference>
<dbReference type="PANTHER" id="PTHR33973:SF4">
    <property type="entry name" value="OS07G0153300 PROTEIN"/>
    <property type="match status" value="1"/>
</dbReference>
<gene>
    <name evidence="1" type="ORF">SAMN05878437_1661</name>
</gene>
<evidence type="ECO:0000313" key="1">
    <source>
        <dbReference type="EMBL" id="SHM18422.1"/>
    </source>
</evidence>
<dbReference type="InterPro" id="IPR010775">
    <property type="entry name" value="DUF1365"/>
</dbReference>
<accession>A0A1M7GPY4</accession>
<evidence type="ECO:0008006" key="3">
    <source>
        <dbReference type="Google" id="ProtNLM"/>
    </source>
</evidence>